<feature type="compositionally biased region" description="Basic and acidic residues" evidence="2">
    <location>
        <begin position="319"/>
        <end position="378"/>
    </location>
</feature>
<evidence type="ECO:0000256" key="1">
    <source>
        <dbReference type="SAM" id="Coils"/>
    </source>
</evidence>
<dbReference type="Proteomes" id="UP000887578">
    <property type="component" value="Unplaced"/>
</dbReference>
<protein>
    <submittedName>
        <fullName evidence="4">Uncharacterized protein</fullName>
    </submittedName>
</protein>
<reference evidence="4" key="1">
    <citation type="submission" date="2022-11" db="UniProtKB">
        <authorList>
            <consortium name="WormBaseParasite"/>
        </authorList>
    </citation>
    <scope>IDENTIFICATION</scope>
</reference>
<feature type="compositionally biased region" description="Basic and acidic residues" evidence="2">
    <location>
        <begin position="416"/>
        <end position="431"/>
    </location>
</feature>
<evidence type="ECO:0000256" key="2">
    <source>
        <dbReference type="SAM" id="MobiDB-lite"/>
    </source>
</evidence>
<dbReference type="AlphaFoldDB" id="A0A914QSM4"/>
<proteinExistence type="predicted"/>
<organism evidence="3 4">
    <name type="scientific">Panagrolaimus davidi</name>
    <dbReference type="NCBI Taxonomy" id="227884"/>
    <lineage>
        <taxon>Eukaryota</taxon>
        <taxon>Metazoa</taxon>
        <taxon>Ecdysozoa</taxon>
        <taxon>Nematoda</taxon>
        <taxon>Chromadorea</taxon>
        <taxon>Rhabditida</taxon>
        <taxon>Tylenchina</taxon>
        <taxon>Panagrolaimomorpha</taxon>
        <taxon>Panagrolaimoidea</taxon>
        <taxon>Panagrolaimidae</taxon>
        <taxon>Panagrolaimus</taxon>
    </lineage>
</organism>
<feature type="coiled-coil region" evidence="1">
    <location>
        <begin position="209"/>
        <end position="257"/>
    </location>
</feature>
<accession>A0A914QSM4</accession>
<feature type="compositionally biased region" description="Basic and acidic residues" evidence="2">
    <location>
        <begin position="393"/>
        <end position="409"/>
    </location>
</feature>
<evidence type="ECO:0000313" key="3">
    <source>
        <dbReference type="Proteomes" id="UP000887578"/>
    </source>
</evidence>
<keyword evidence="1" id="KW-0175">Coiled coil</keyword>
<evidence type="ECO:0000313" key="4">
    <source>
        <dbReference type="WBParaSite" id="PDA_v2.g6930.t1"/>
    </source>
</evidence>
<keyword evidence="3" id="KW-1185">Reference proteome</keyword>
<dbReference type="WBParaSite" id="PDA_v2.g6930.t1">
    <property type="protein sequence ID" value="PDA_v2.g6930.t1"/>
    <property type="gene ID" value="PDA_v2.g6930"/>
</dbReference>
<feature type="region of interest" description="Disordered" evidence="2">
    <location>
        <begin position="319"/>
        <end position="450"/>
    </location>
</feature>
<sequence>MAFNRSSNISVECQSLSPDIGSNASVGMDSASLSSDSSRNVAVGTDGVGHGFSLSSDSGRNASIGIDGDSLPAKNVNGPRAKCFNGPRAKCFNGLRAPSVANNVGSPRAENNICGENVEGLRASCTENNVESSRAGNIIFGDGIEIETVREEINVEQQIPDNSGAAEPEFMEVVVDNVINVDEKAKSEIERLNFIVNETYDSFCKRVKQKKSTKLKARWNKEKQNAKEEIVKIEKEIEERRQRRERANNDVMEVDAENGEPVLMGAMIDINRLNADEMVLNNESELVAQREESFDDYCKRLKKKKSGALKRKWLKDKMSAEEQIAKNEKERERRRLLKEAQSENERKRKREEAREMRRINVNNEGREAKRQRLDDVRDNMNTQRENETEEEREERLNSQREIQNRLRENETEEERDERLNGMREAHRERQQNPRQEFAAANSENVEEFRTGPQDRECSECKALHFEGETKMKNGAYDSCCNGGKVKVDIGPYPEELKRLMKREEGTNWRELDKNMLKYNTSMSFAYTKGEMRQLPGIFHYRIQGQMMHVLPRYTDPLPGHNPAFGQLWIVETNEAVEYRCQAPFASTCSREINL</sequence>
<name>A0A914QSM4_9BILA</name>